<evidence type="ECO:0000313" key="4">
    <source>
        <dbReference type="Proteomes" id="UP000273158"/>
    </source>
</evidence>
<dbReference type="PROSITE" id="PS50846">
    <property type="entry name" value="HMA_2"/>
    <property type="match status" value="1"/>
</dbReference>
<comment type="caution">
    <text evidence="3">The sequence shown here is derived from an EMBL/GenBank/DDBJ whole genome shotgun (WGS) entry which is preliminary data.</text>
</comment>
<dbReference type="InterPro" id="IPR006121">
    <property type="entry name" value="HMA_dom"/>
</dbReference>
<reference evidence="3 4" key="1">
    <citation type="journal article" date="2015" name="Stand. Genomic Sci.">
        <title>Genomic Encyclopedia of Bacterial and Archaeal Type Strains, Phase III: the genomes of soil and plant-associated and newly described type strains.</title>
        <authorList>
            <person name="Whitman W.B."/>
            <person name="Woyke T."/>
            <person name="Klenk H.P."/>
            <person name="Zhou Y."/>
            <person name="Lilburn T.G."/>
            <person name="Beck B.J."/>
            <person name="De Vos P."/>
            <person name="Vandamme P."/>
            <person name="Eisen J.A."/>
            <person name="Garrity G."/>
            <person name="Hugenholtz P."/>
            <person name="Kyrpides N.C."/>
        </authorList>
    </citation>
    <scope>NUCLEOTIDE SEQUENCE [LARGE SCALE GENOMIC DNA]</scope>
    <source>
        <strain evidence="3 4">S2T63</strain>
    </source>
</reference>
<dbReference type="PRINTS" id="PR00944">
    <property type="entry name" value="CUEXPORT"/>
</dbReference>
<dbReference type="RefSeq" id="WP_121059780.1">
    <property type="nucleotide sequence ID" value="NZ_RCDB01000003.1"/>
</dbReference>
<dbReference type="InterPro" id="IPR000428">
    <property type="entry name" value="Cu-bd"/>
</dbReference>
<protein>
    <submittedName>
        <fullName evidence="3">Copper chaperone CopZ</fullName>
    </submittedName>
</protein>
<dbReference type="SUPFAM" id="SSF55008">
    <property type="entry name" value="HMA, heavy metal-associated domain"/>
    <property type="match status" value="1"/>
</dbReference>
<evidence type="ECO:0000259" key="2">
    <source>
        <dbReference type="PROSITE" id="PS50846"/>
    </source>
</evidence>
<proteinExistence type="predicted"/>
<dbReference type="Proteomes" id="UP000273158">
    <property type="component" value="Unassembled WGS sequence"/>
</dbReference>
<name>A0A498BX14_9MICO</name>
<gene>
    <name evidence="3" type="ORF">C7474_2119</name>
</gene>
<dbReference type="EMBL" id="RCDB01000003">
    <property type="protein sequence ID" value="RLK47529.1"/>
    <property type="molecule type" value="Genomic_DNA"/>
</dbReference>
<dbReference type="InterPro" id="IPR036163">
    <property type="entry name" value="HMA_dom_sf"/>
</dbReference>
<dbReference type="InterPro" id="IPR017969">
    <property type="entry name" value="Heavy-metal-associated_CS"/>
</dbReference>
<dbReference type="CDD" id="cd00371">
    <property type="entry name" value="HMA"/>
    <property type="match status" value="1"/>
</dbReference>
<keyword evidence="4" id="KW-1185">Reference proteome</keyword>
<dbReference type="OrthoDB" id="9813965at2"/>
<keyword evidence="1" id="KW-0479">Metal-binding</keyword>
<organism evidence="3 4">
    <name type="scientific">Microbacterium telephonicum</name>
    <dbReference type="NCBI Taxonomy" id="1714841"/>
    <lineage>
        <taxon>Bacteria</taxon>
        <taxon>Bacillati</taxon>
        <taxon>Actinomycetota</taxon>
        <taxon>Actinomycetes</taxon>
        <taxon>Micrococcales</taxon>
        <taxon>Microbacteriaceae</taxon>
        <taxon>Microbacterium</taxon>
    </lineage>
</organism>
<sequence length="70" mass="6961">MSTQTYTVDGMTCGHCAAAVGSELRALAGVTDVRVDVAAGTATVDSSAPLDDDAVAAAVVEAGYTLTGRR</sequence>
<dbReference type="GO" id="GO:0005507">
    <property type="term" value="F:copper ion binding"/>
    <property type="evidence" value="ECO:0007669"/>
    <property type="project" value="InterPro"/>
</dbReference>
<feature type="domain" description="HMA" evidence="2">
    <location>
        <begin position="2"/>
        <end position="67"/>
    </location>
</feature>
<dbReference type="AlphaFoldDB" id="A0A498BX14"/>
<accession>A0A498BX14</accession>
<evidence type="ECO:0000313" key="3">
    <source>
        <dbReference type="EMBL" id="RLK47529.1"/>
    </source>
</evidence>
<dbReference type="Gene3D" id="3.30.70.100">
    <property type="match status" value="1"/>
</dbReference>
<dbReference type="GO" id="GO:0006825">
    <property type="term" value="P:copper ion transport"/>
    <property type="evidence" value="ECO:0007669"/>
    <property type="project" value="InterPro"/>
</dbReference>
<dbReference type="Pfam" id="PF00403">
    <property type="entry name" value="HMA"/>
    <property type="match status" value="1"/>
</dbReference>
<dbReference type="PROSITE" id="PS01047">
    <property type="entry name" value="HMA_1"/>
    <property type="match status" value="1"/>
</dbReference>
<evidence type="ECO:0000256" key="1">
    <source>
        <dbReference type="ARBA" id="ARBA00022723"/>
    </source>
</evidence>